<keyword evidence="2" id="KW-1185">Reference proteome</keyword>
<dbReference type="HOGENOM" id="CLU_2265784_0_0_1"/>
<dbReference type="AlphaFoldDB" id="A0A0D2ASS8"/>
<dbReference type="InParanoid" id="A0A0D2ASS8"/>
<evidence type="ECO:0000313" key="2">
    <source>
        <dbReference type="Proteomes" id="UP000053259"/>
    </source>
</evidence>
<dbReference type="RefSeq" id="XP_016212088.1">
    <property type="nucleotide sequence ID" value="XM_016360006.1"/>
</dbReference>
<organism evidence="1 2">
    <name type="scientific">Verruconis gallopava</name>
    <dbReference type="NCBI Taxonomy" id="253628"/>
    <lineage>
        <taxon>Eukaryota</taxon>
        <taxon>Fungi</taxon>
        <taxon>Dikarya</taxon>
        <taxon>Ascomycota</taxon>
        <taxon>Pezizomycotina</taxon>
        <taxon>Dothideomycetes</taxon>
        <taxon>Pleosporomycetidae</taxon>
        <taxon>Venturiales</taxon>
        <taxon>Sympoventuriaceae</taxon>
        <taxon>Verruconis</taxon>
    </lineage>
</organism>
<dbReference type="EMBL" id="KN847550">
    <property type="protein sequence ID" value="KIW02219.1"/>
    <property type="molecule type" value="Genomic_DNA"/>
</dbReference>
<reference evidence="1 2" key="1">
    <citation type="submission" date="2015-01" db="EMBL/GenBank/DDBJ databases">
        <title>The Genome Sequence of Ochroconis gallopava CBS43764.</title>
        <authorList>
            <consortium name="The Broad Institute Genomics Platform"/>
            <person name="Cuomo C."/>
            <person name="de Hoog S."/>
            <person name="Gorbushina A."/>
            <person name="Stielow B."/>
            <person name="Teixiera M."/>
            <person name="Abouelleil A."/>
            <person name="Chapman S.B."/>
            <person name="Priest M."/>
            <person name="Young S.K."/>
            <person name="Wortman J."/>
            <person name="Nusbaum C."/>
            <person name="Birren B."/>
        </authorList>
    </citation>
    <scope>NUCLEOTIDE SEQUENCE [LARGE SCALE GENOMIC DNA]</scope>
    <source>
        <strain evidence="1 2">CBS 43764</strain>
    </source>
</reference>
<proteinExistence type="predicted"/>
<evidence type="ECO:0000313" key="1">
    <source>
        <dbReference type="EMBL" id="KIW02219.1"/>
    </source>
</evidence>
<gene>
    <name evidence="1" type="ORF">PV09_06373</name>
</gene>
<sequence length="103" mass="11671">MARTSRRARRRSQSVYIRLRGSTHTFSFSRSVEVLFRSQDPKIELNTKRFSARPTNLCLFATCRGFAFAFMTQHVLHASGNVRSVARSLQSFASAAEKGRGDQ</sequence>
<protein>
    <submittedName>
        <fullName evidence="1">Uncharacterized protein</fullName>
    </submittedName>
</protein>
<dbReference type="VEuPathDB" id="FungiDB:PV09_06373"/>
<dbReference type="Proteomes" id="UP000053259">
    <property type="component" value="Unassembled WGS sequence"/>
</dbReference>
<name>A0A0D2ASS8_9PEZI</name>
<dbReference type="GeneID" id="27314346"/>
<accession>A0A0D2ASS8</accession>